<accession>A0A2P6PP02</accession>
<dbReference type="PANTHER" id="PTHR11439">
    <property type="entry name" value="GAG-POL-RELATED RETROTRANSPOSON"/>
    <property type="match status" value="1"/>
</dbReference>
<gene>
    <name evidence="3" type="ORF">RchiOBHm_Chr6g0263751</name>
</gene>
<comment type="caution">
    <text evidence="3">The sequence shown here is derived from an EMBL/GenBank/DDBJ whole genome shotgun (WGS) entry which is preliminary data.</text>
</comment>
<dbReference type="PANTHER" id="PTHR11439:SF467">
    <property type="entry name" value="INTEGRASE CATALYTIC DOMAIN-CONTAINING PROTEIN"/>
    <property type="match status" value="1"/>
</dbReference>
<dbReference type="SUPFAM" id="SSF49503">
    <property type="entry name" value="Cupredoxins"/>
    <property type="match status" value="2"/>
</dbReference>
<dbReference type="GO" id="GO:0052716">
    <property type="term" value="F:hydroquinone:oxygen oxidoreductase activity"/>
    <property type="evidence" value="ECO:0007669"/>
    <property type="project" value="UniProtKB-EC"/>
</dbReference>
<dbReference type="InterPro" id="IPR013103">
    <property type="entry name" value="RVT_2"/>
</dbReference>
<feature type="domain" description="Plastocyanin-like" evidence="1">
    <location>
        <begin position="404"/>
        <end position="443"/>
    </location>
</feature>
<reference evidence="3 4" key="1">
    <citation type="journal article" date="2018" name="Nat. Genet.">
        <title>The Rosa genome provides new insights in the design of modern roses.</title>
        <authorList>
            <person name="Bendahmane M."/>
        </authorList>
    </citation>
    <scope>NUCLEOTIDE SEQUENCE [LARGE SCALE GENOMIC DNA]</scope>
    <source>
        <strain evidence="4">cv. Old Blush</strain>
    </source>
</reference>
<feature type="domain" description="Reverse transcriptase Ty1/copia-type" evidence="2">
    <location>
        <begin position="189"/>
        <end position="271"/>
    </location>
</feature>
<dbReference type="Pfam" id="PF00394">
    <property type="entry name" value="Cu-oxidase"/>
    <property type="match status" value="1"/>
</dbReference>
<evidence type="ECO:0000313" key="3">
    <source>
        <dbReference type="EMBL" id="PRQ23655.1"/>
    </source>
</evidence>
<organism evidence="3 4">
    <name type="scientific">Rosa chinensis</name>
    <name type="common">China rose</name>
    <dbReference type="NCBI Taxonomy" id="74649"/>
    <lineage>
        <taxon>Eukaryota</taxon>
        <taxon>Viridiplantae</taxon>
        <taxon>Streptophyta</taxon>
        <taxon>Embryophyta</taxon>
        <taxon>Tracheophyta</taxon>
        <taxon>Spermatophyta</taxon>
        <taxon>Magnoliopsida</taxon>
        <taxon>eudicotyledons</taxon>
        <taxon>Gunneridae</taxon>
        <taxon>Pentapetalae</taxon>
        <taxon>rosids</taxon>
        <taxon>fabids</taxon>
        <taxon>Rosales</taxon>
        <taxon>Rosaceae</taxon>
        <taxon>Rosoideae</taxon>
        <taxon>Rosoideae incertae sedis</taxon>
        <taxon>Rosa</taxon>
    </lineage>
</organism>
<dbReference type="InterPro" id="IPR008972">
    <property type="entry name" value="Cupredoxin"/>
</dbReference>
<protein>
    <submittedName>
        <fullName evidence="3">Putative laccase transcription factor interactor and regulator CCHC(Zn) family</fullName>
        <ecNumber evidence="3">1.10.3.2</ecNumber>
    </submittedName>
</protein>
<dbReference type="EMBL" id="PDCK01000044">
    <property type="protein sequence ID" value="PRQ23655.1"/>
    <property type="molecule type" value="Genomic_DNA"/>
</dbReference>
<dbReference type="STRING" id="74649.A0A2P6PP02"/>
<evidence type="ECO:0000259" key="2">
    <source>
        <dbReference type="Pfam" id="PF07727"/>
    </source>
</evidence>
<dbReference type="Gramene" id="PRQ23655">
    <property type="protein sequence ID" value="PRQ23655"/>
    <property type="gene ID" value="RchiOBHm_Chr6g0263751"/>
</dbReference>
<dbReference type="Gene3D" id="2.60.40.420">
    <property type="entry name" value="Cupredoxins - blue copper proteins"/>
    <property type="match status" value="1"/>
</dbReference>
<dbReference type="Pfam" id="PF07727">
    <property type="entry name" value="RVT_2"/>
    <property type="match status" value="1"/>
</dbReference>
<name>A0A2P6PP02_ROSCH</name>
<sequence>MSIKGQRGTLLWHAHIFWLRATVYGAIVILPRHGTGFPFPQPYSETNLVLGNRLGLPPTMSDAHTINGKPGPLFPCSEKEIRLDSVHLFQMALSPQSGNPQYWPNNQRYQPSQNYNRGIASFNSQVTCNYCKTVSHYKSQCPKLLRLNSNNSGWKASNNGKKGKAAIQLVQKQEPDFYDVEGQDQTKVKHNSDGSVDRYKARLVAKGYTQKYGVDYDETFAPVAKINTIRVLLSLAANLDWPLQQFDVKNAFLHADLNEEVYLDLPPGYGTSTGLKVRKYVFDLLAETGMLDCQSTDTPIEQNHRLAEYPDQVPTNKARYQRLVGRLIYLSHTRPDLAYAVSVVSQFMHNPSEAHMAAVVWILRYLKSTSGRGLVFSKHRHLDVLGWPVLVLKLNIEEWLVKFVDAVYTKPFTSQALLIAPGQTTNILVQANQVPSRYFMAARSFMDAPLFP</sequence>
<keyword evidence="3" id="KW-0560">Oxidoreductase</keyword>
<proteinExistence type="predicted"/>
<dbReference type="InterPro" id="IPR001117">
    <property type="entry name" value="Cu-oxidase_2nd"/>
</dbReference>
<evidence type="ECO:0000313" key="4">
    <source>
        <dbReference type="Proteomes" id="UP000238479"/>
    </source>
</evidence>
<dbReference type="InterPro" id="IPR043502">
    <property type="entry name" value="DNA/RNA_pol_sf"/>
</dbReference>
<dbReference type="EC" id="1.10.3.2" evidence="3"/>
<keyword evidence="4" id="KW-1185">Reference proteome</keyword>
<dbReference type="Proteomes" id="UP000238479">
    <property type="component" value="Chromosome 6"/>
</dbReference>
<evidence type="ECO:0000259" key="1">
    <source>
        <dbReference type="Pfam" id="PF00394"/>
    </source>
</evidence>
<dbReference type="AlphaFoldDB" id="A0A2P6PP02"/>
<dbReference type="SUPFAM" id="SSF56672">
    <property type="entry name" value="DNA/RNA polymerases"/>
    <property type="match status" value="1"/>
</dbReference>